<evidence type="ECO:0000256" key="2">
    <source>
        <dbReference type="SAM" id="MobiDB-lite"/>
    </source>
</evidence>
<evidence type="ECO:0000313" key="4">
    <source>
        <dbReference type="Proteomes" id="UP000886595"/>
    </source>
</evidence>
<feature type="compositionally biased region" description="Acidic residues" evidence="2">
    <location>
        <begin position="371"/>
        <end position="385"/>
    </location>
</feature>
<name>A0A8X7TM92_BRACI</name>
<dbReference type="EMBL" id="JAAMPC010000017">
    <property type="protein sequence ID" value="KAG2247112.1"/>
    <property type="molecule type" value="Genomic_DNA"/>
</dbReference>
<keyword evidence="4" id="KW-1185">Reference proteome</keyword>
<feature type="compositionally biased region" description="Basic residues" evidence="2">
    <location>
        <begin position="355"/>
        <end position="366"/>
    </location>
</feature>
<accession>A0A8X7TM92</accession>
<proteinExistence type="predicted"/>
<comment type="caution">
    <text evidence="3">The sequence shown here is derived from an EMBL/GenBank/DDBJ whole genome shotgun (WGS) entry which is preliminary data.</text>
</comment>
<dbReference type="Proteomes" id="UP000886595">
    <property type="component" value="Unassembled WGS sequence"/>
</dbReference>
<feature type="region of interest" description="Disordered" evidence="2">
    <location>
        <begin position="318"/>
        <end position="514"/>
    </location>
</feature>
<protein>
    <submittedName>
        <fullName evidence="3">Uncharacterized protein</fullName>
    </submittedName>
</protein>
<feature type="compositionally biased region" description="Basic and acidic residues" evidence="2">
    <location>
        <begin position="425"/>
        <end position="438"/>
    </location>
</feature>
<dbReference type="OrthoDB" id="1113395at2759"/>
<keyword evidence="1" id="KW-0175">Coiled coil</keyword>
<sequence>MKRILDILYTHIRSTRYSFSLGLMIRDERSDRVEVGSSDVSGSGSEAREIPFDQIDYRPTIYHPGGIFKELGPLPSKLLRDPRARSWGNVFDSCFSHKTVRDLLRRSGGAGVTYIIPSKGQRPWSPPIGYQCTISPDIAICQLLNGSLRIAVMLMVMAAEIGVSMSVRVFEELTFTKAEPHGAFSVKMRSSYNVLSGHPNKTKDWQRSYFYVKSDEHAFSEPPGDDYRVLWNKTLVRHPNTIAYPEKFFETAQAIAAHSHLPDWESRLLVVLGPRKSRLSLFTRKQQKLLDEARKMDGVPDLSALLKGKLQLLSKKSIPADVQGSTSSDAGRASKEEAPGLVDKDVGVEPPASSPKKKKKSKKPRRKETEELPLEEIASLDETSEGLEARKGERGRKRPYEGATSSIDRGEAPAVGREGATRGSVEFDRSKAAPEDHPRKKKKKKKSVAAEPRPSDAGTGLVEVVEGGDVSLETLPEEREVSARGSDPVTGERSILDPSARKGSHSEGSTARRKKIEFPDRVEFSYNETTPLILNPLRCAELTRQIRGGTNEMPQLDDLYFRNEYIDAASWRARSDGSMNFLVEKYDSALKHTMFQLGSSEKLVQKRLKVIERVRAEHKKANEKAAEEKEILRVKFEELEGKLKSSSVARKELVREKSHLERTAANLEKEKTELVEERDAAVDKLIRERQRLRDSRGLEVTRERERVEAAMAEKASCRFDRVRDHFTRLEAFEKAKNLYGQASGTKKCLEVIKANGTEIPQEMIDVFAEQEKLYEAEVMKLRVEPLSDSDLTLSPLVLPSRFAEDRFRTSFDPYGSNVNLIGPETASRLVTSLEVVEEPSEEPLVDVTSIRTEPVKSPVGSGFDERPENENLKGFPGKDGLEIGDALVREGETENVGVEDPVLVSDSSSEGREDGEEDNDGIEEASLPRPAEEETIYEAGDTDVPPRPVVDSLASIPTRAEDQTAAATKGPDDQDSVL</sequence>
<organism evidence="3 4">
    <name type="scientific">Brassica carinata</name>
    <name type="common">Ethiopian mustard</name>
    <name type="synonym">Abyssinian cabbage</name>
    <dbReference type="NCBI Taxonomy" id="52824"/>
    <lineage>
        <taxon>Eukaryota</taxon>
        <taxon>Viridiplantae</taxon>
        <taxon>Streptophyta</taxon>
        <taxon>Embryophyta</taxon>
        <taxon>Tracheophyta</taxon>
        <taxon>Spermatophyta</taxon>
        <taxon>Magnoliopsida</taxon>
        <taxon>eudicotyledons</taxon>
        <taxon>Gunneridae</taxon>
        <taxon>Pentapetalae</taxon>
        <taxon>rosids</taxon>
        <taxon>malvids</taxon>
        <taxon>Brassicales</taxon>
        <taxon>Brassicaceae</taxon>
        <taxon>Brassiceae</taxon>
        <taxon>Brassica</taxon>
    </lineage>
</organism>
<dbReference type="AlphaFoldDB" id="A0A8X7TM92"/>
<gene>
    <name evidence="3" type="ORF">Bca52824_086740</name>
</gene>
<evidence type="ECO:0000256" key="1">
    <source>
        <dbReference type="SAM" id="Coils"/>
    </source>
</evidence>
<feature type="compositionally biased region" description="Basic and acidic residues" evidence="2">
    <location>
        <begin position="332"/>
        <end position="347"/>
    </location>
</feature>
<feature type="coiled-coil region" evidence="1">
    <location>
        <begin position="608"/>
        <end position="684"/>
    </location>
</feature>
<feature type="region of interest" description="Disordered" evidence="2">
    <location>
        <begin position="855"/>
        <end position="978"/>
    </location>
</feature>
<feature type="compositionally biased region" description="Acidic residues" evidence="2">
    <location>
        <begin position="913"/>
        <end position="923"/>
    </location>
</feature>
<evidence type="ECO:0000313" key="3">
    <source>
        <dbReference type="EMBL" id="KAG2247112.1"/>
    </source>
</evidence>
<reference evidence="3 4" key="1">
    <citation type="submission" date="2020-02" db="EMBL/GenBank/DDBJ databases">
        <authorList>
            <person name="Ma Q."/>
            <person name="Huang Y."/>
            <person name="Song X."/>
            <person name="Pei D."/>
        </authorList>
    </citation>
    <scope>NUCLEOTIDE SEQUENCE [LARGE SCALE GENOMIC DNA]</scope>
    <source>
        <strain evidence="3">Sxm20200214</strain>
        <tissue evidence="3">Leaf</tissue>
    </source>
</reference>